<accession>A0ABY9J2U3</accession>
<evidence type="ECO:0000256" key="1">
    <source>
        <dbReference type="SAM" id="MobiDB-lite"/>
    </source>
</evidence>
<protein>
    <submittedName>
        <fullName evidence="2">Uncharacterized protein</fullName>
    </submittedName>
</protein>
<evidence type="ECO:0000313" key="2">
    <source>
        <dbReference type="EMBL" id="WLQ61369.1"/>
    </source>
</evidence>
<feature type="region of interest" description="Disordered" evidence="1">
    <location>
        <begin position="71"/>
        <end position="129"/>
    </location>
</feature>
<proteinExistence type="predicted"/>
<reference evidence="2 3" key="1">
    <citation type="submission" date="2023-03" db="EMBL/GenBank/DDBJ databases">
        <title>Isolation and description of six Streptomyces strains from soil environments, able to metabolize different microbial glucans.</title>
        <authorList>
            <person name="Widen T."/>
            <person name="Larsbrink J."/>
        </authorList>
    </citation>
    <scope>NUCLEOTIDE SEQUENCE [LARGE SCALE GENOMIC DNA]</scope>
    <source>
        <strain evidence="2 3">Alt2</strain>
    </source>
</reference>
<dbReference type="RefSeq" id="WP_306068601.1">
    <property type="nucleotide sequence ID" value="NZ_CP120988.1"/>
</dbReference>
<evidence type="ECO:0000313" key="3">
    <source>
        <dbReference type="Proteomes" id="UP001235744"/>
    </source>
</evidence>
<name>A0ABY9J2U3_9ACTN</name>
<gene>
    <name evidence="2" type="ORF">P8A19_40790</name>
</gene>
<dbReference type="EMBL" id="CP120988">
    <property type="protein sequence ID" value="WLQ61369.1"/>
    <property type="molecule type" value="Genomic_DNA"/>
</dbReference>
<organism evidence="2 3">
    <name type="scientific">Streptomyces poriferorum</name>
    <dbReference type="NCBI Taxonomy" id="2798799"/>
    <lineage>
        <taxon>Bacteria</taxon>
        <taxon>Bacillati</taxon>
        <taxon>Actinomycetota</taxon>
        <taxon>Actinomycetes</taxon>
        <taxon>Kitasatosporales</taxon>
        <taxon>Streptomycetaceae</taxon>
        <taxon>Streptomyces</taxon>
    </lineage>
</organism>
<dbReference type="Proteomes" id="UP001235744">
    <property type="component" value="Chromosome"/>
</dbReference>
<sequence length="129" mass="13387">MFTAVHDAWWAQARKVHGGRDGTRALGEVLLLNRHLAHEHVVAGLATAPQAGALTADAVALEAHKVAQAEDEPTIGASHPGGPEADAGHRHLAARVAARPPSTGHQTAAVGAPLRPTAPTPPHQRQRPP</sequence>
<keyword evidence="3" id="KW-1185">Reference proteome</keyword>